<dbReference type="Pfam" id="PF07776">
    <property type="entry name" value="zf-AD"/>
    <property type="match status" value="1"/>
</dbReference>
<comment type="caution">
    <text evidence="12">The sequence shown here is derived from an EMBL/GenBank/DDBJ whole genome shotgun (WGS) entry which is preliminary data.</text>
</comment>
<keyword evidence="13" id="KW-1185">Reference proteome</keyword>
<dbReference type="PANTHER" id="PTHR24390:SF159">
    <property type="entry name" value="GROWTH FACTOR INDEPENDENT 1 TRANSCRIPTIONAL REPRESSOR"/>
    <property type="match status" value="1"/>
</dbReference>
<dbReference type="FunFam" id="3.30.160.60:FF:000759">
    <property type="entry name" value="zinc finger protein 16"/>
    <property type="match status" value="1"/>
</dbReference>
<feature type="binding site" evidence="9">
    <location>
        <position position="11"/>
    </location>
    <ligand>
        <name>Zn(2+)</name>
        <dbReference type="ChEBI" id="CHEBI:29105"/>
    </ligand>
</feature>
<dbReference type="Pfam" id="PF12171">
    <property type="entry name" value="zf-C2H2_jaz"/>
    <property type="match status" value="1"/>
</dbReference>
<dbReference type="FunFam" id="3.30.160.60:FF:000744">
    <property type="entry name" value="zinc finger E-box-binding homeobox 1"/>
    <property type="match status" value="1"/>
</dbReference>
<keyword evidence="6" id="KW-0238">DNA-binding</keyword>
<dbReference type="Pfam" id="PF00096">
    <property type="entry name" value="zf-C2H2"/>
    <property type="match status" value="4"/>
</dbReference>
<keyword evidence="4 8" id="KW-0863">Zinc-finger</keyword>
<dbReference type="PROSITE" id="PS00028">
    <property type="entry name" value="ZINC_FINGER_C2H2_1"/>
    <property type="match status" value="5"/>
</dbReference>
<evidence type="ECO:0000256" key="2">
    <source>
        <dbReference type="ARBA" id="ARBA00022723"/>
    </source>
</evidence>
<protein>
    <submittedName>
        <fullName evidence="12">Uncharacterized protein</fullName>
    </submittedName>
</protein>
<dbReference type="EMBL" id="JARPUR010000003">
    <property type="protein sequence ID" value="KAK4879835.1"/>
    <property type="molecule type" value="Genomic_DNA"/>
</dbReference>
<dbReference type="SMART" id="SM00355">
    <property type="entry name" value="ZnF_C2H2"/>
    <property type="match status" value="6"/>
</dbReference>
<dbReference type="FunFam" id="3.30.160.60:FF:002343">
    <property type="entry name" value="Zinc finger protein 33A"/>
    <property type="match status" value="1"/>
</dbReference>
<evidence type="ECO:0000256" key="6">
    <source>
        <dbReference type="ARBA" id="ARBA00023125"/>
    </source>
</evidence>
<sequence>MSFKSNFSNICRTCLVENNNMKSVFSIEKLMEQQIIFSDLLMSLTSLQVFKGDGLPEQVCLQCAEEVNRAFLFRKMSEKSDGTLRQYLETCLPLSRSNVNDYVFKNEIKEFTDESHIATNDSAINDSGGEDNYDHVSDDIFPKHNPNESTNDSNNSLENKNLCKTEFESVENEHKKKMYPCKVCHTSCLGLGEYRRHMTEIHGDVFKCDICNKNFKTGNALKRHITSHDFYATNENCSQNVTSSTRVKKKRNLPRTCNICNKTFRFHSNLERHKLIHTGEKPYLCNVCGKGFAQLSYLKIHSFIHTGEKPYKCKMCEKSFAAPGTLMTHVRTHTGERPHVCKICGKDFPQSGYLSAHIRTHTGEKPVECSMCKRYSS</sequence>
<keyword evidence="7" id="KW-0539">Nucleus</keyword>
<dbReference type="GO" id="GO:0003700">
    <property type="term" value="F:DNA-binding transcription factor activity"/>
    <property type="evidence" value="ECO:0007669"/>
    <property type="project" value="TreeGrafter"/>
</dbReference>
<evidence type="ECO:0000256" key="5">
    <source>
        <dbReference type="ARBA" id="ARBA00022833"/>
    </source>
</evidence>
<name>A0AAN7P3L8_9COLE</name>
<feature type="domain" description="C2H2-type" evidence="10">
    <location>
        <begin position="311"/>
        <end position="338"/>
    </location>
</feature>
<dbReference type="AlphaFoldDB" id="A0AAN7P3L8"/>
<dbReference type="FunFam" id="3.30.160.60:FF:000557">
    <property type="entry name" value="zinc finger and SCAN domain-containing protein 29"/>
    <property type="match status" value="1"/>
</dbReference>
<evidence type="ECO:0000256" key="4">
    <source>
        <dbReference type="ARBA" id="ARBA00022771"/>
    </source>
</evidence>
<dbReference type="GO" id="GO:0008270">
    <property type="term" value="F:zinc ion binding"/>
    <property type="evidence" value="ECO:0007669"/>
    <property type="project" value="UniProtKB-UniRule"/>
</dbReference>
<dbReference type="GO" id="GO:0006357">
    <property type="term" value="P:regulation of transcription by RNA polymerase II"/>
    <property type="evidence" value="ECO:0007669"/>
    <property type="project" value="TreeGrafter"/>
</dbReference>
<proteinExistence type="predicted"/>
<feature type="binding site" evidence="9">
    <location>
        <position position="14"/>
    </location>
    <ligand>
        <name>Zn(2+)</name>
        <dbReference type="ChEBI" id="CHEBI:29105"/>
    </ligand>
</feature>
<feature type="binding site" evidence="9">
    <location>
        <position position="60"/>
    </location>
    <ligand>
        <name>Zn(2+)</name>
        <dbReference type="ChEBI" id="CHEBI:29105"/>
    </ligand>
</feature>
<dbReference type="SUPFAM" id="SSF57667">
    <property type="entry name" value="beta-beta-alpha zinc fingers"/>
    <property type="match status" value="3"/>
</dbReference>
<dbReference type="InterPro" id="IPR012934">
    <property type="entry name" value="Znf_AD"/>
</dbReference>
<dbReference type="InterPro" id="IPR036236">
    <property type="entry name" value="Znf_C2H2_sf"/>
</dbReference>
<dbReference type="InterPro" id="IPR022755">
    <property type="entry name" value="Znf_C2H2_jaz"/>
</dbReference>
<feature type="binding site" evidence="9">
    <location>
        <position position="63"/>
    </location>
    <ligand>
        <name>Zn(2+)</name>
        <dbReference type="ChEBI" id="CHEBI:29105"/>
    </ligand>
</feature>
<accession>A0AAN7P3L8</accession>
<evidence type="ECO:0000259" key="11">
    <source>
        <dbReference type="PROSITE" id="PS51915"/>
    </source>
</evidence>
<evidence type="ECO:0000313" key="13">
    <source>
        <dbReference type="Proteomes" id="UP001353858"/>
    </source>
</evidence>
<evidence type="ECO:0000259" key="10">
    <source>
        <dbReference type="PROSITE" id="PS50157"/>
    </source>
</evidence>
<feature type="domain" description="ZAD" evidence="11">
    <location>
        <begin position="9"/>
        <end position="87"/>
    </location>
</feature>
<dbReference type="SUPFAM" id="SSF57716">
    <property type="entry name" value="Glucocorticoid receptor-like (DNA-binding domain)"/>
    <property type="match status" value="1"/>
</dbReference>
<feature type="domain" description="C2H2-type" evidence="10">
    <location>
        <begin position="339"/>
        <end position="366"/>
    </location>
</feature>
<dbReference type="PROSITE" id="PS50157">
    <property type="entry name" value="ZINC_FINGER_C2H2_2"/>
    <property type="match status" value="5"/>
</dbReference>
<dbReference type="SMART" id="SM00868">
    <property type="entry name" value="zf-AD"/>
    <property type="match status" value="1"/>
</dbReference>
<dbReference type="InterPro" id="IPR013087">
    <property type="entry name" value="Znf_C2H2_type"/>
</dbReference>
<dbReference type="GO" id="GO:0005634">
    <property type="term" value="C:nucleus"/>
    <property type="evidence" value="ECO:0007669"/>
    <property type="project" value="UniProtKB-SubCell"/>
</dbReference>
<evidence type="ECO:0000313" key="12">
    <source>
        <dbReference type="EMBL" id="KAK4879835.1"/>
    </source>
</evidence>
<comment type="subcellular location">
    <subcellularLocation>
        <location evidence="1">Nucleus</location>
    </subcellularLocation>
</comment>
<feature type="domain" description="C2H2-type" evidence="10">
    <location>
        <begin position="255"/>
        <end position="282"/>
    </location>
</feature>
<dbReference type="Proteomes" id="UP001353858">
    <property type="component" value="Unassembled WGS sequence"/>
</dbReference>
<keyword evidence="5 9" id="KW-0862">Zinc</keyword>
<feature type="domain" description="C2H2-type" evidence="10">
    <location>
        <begin position="283"/>
        <end position="310"/>
    </location>
</feature>
<evidence type="ECO:0000256" key="8">
    <source>
        <dbReference type="PROSITE-ProRule" id="PRU00042"/>
    </source>
</evidence>
<gene>
    <name evidence="12" type="ORF">RN001_007981</name>
</gene>
<organism evidence="12 13">
    <name type="scientific">Aquatica leii</name>
    <dbReference type="NCBI Taxonomy" id="1421715"/>
    <lineage>
        <taxon>Eukaryota</taxon>
        <taxon>Metazoa</taxon>
        <taxon>Ecdysozoa</taxon>
        <taxon>Arthropoda</taxon>
        <taxon>Hexapoda</taxon>
        <taxon>Insecta</taxon>
        <taxon>Pterygota</taxon>
        <taxon>Neoptera</taxon>
        <taxon>Endopterygota</taxon>
        <taxon>Coleoptera</taxon>
        <taxon>Polyphaga</taxon>
        <taxon>Elateriformia</taxon>
        <taxon>Elateroidea</taxon>
        <taxon>Lampyridae</taxon>
        <taxon>Luciolinae</taxon>
        <taxon>Aquatica</taxon>
    </lineage>
</organism>
<dbReference type="GO" id="GO:0000978">
    <property type="term" value="F:RNA polymerase II cis-regulatory region sequence-specific DNA binding"/>
    <property type="evidence" value="ECO:0007669"/>
    <property type="project" value="TreeGrafter"/>
</dbReference>
<dbReference type="Gene3D" id="3.40.1800.20">
    <property type="match status" value="1"/>
</dbReference>
<dbReference type="PANTHER" id="PTHR24390">
    <property type="entry name" value="ZINC FINGER PROTEIN"/>
    <property type="match status" value="1"/>
</dbReference>
<keyword evidence="3" id="KW-0677">Repeat</keyword>
<dbReference type="PROSITE" id="PS51915">
    <property type="entry name" value="ZAD"/>
    <property type="match status" value="1"/>
</dbReference>
<evidence type="ECO:0000256" key="1">
    <source>
        <dbReference type="ARBA" id="ARBA00004123"/>
    </source>
</evidence>
<feature type="domain" description="C2H2-type" evidence="10">
    <location>
        <begin position="206"/>
        <end position="228"/>
    </location>
</feature>
<keyword evidence="2 9" id="KW-0479">Metal-binding</keyword>
<evidence type="ECO:0000256" key="7">
    <source>
        <dbReference type="ARBA" id="ARBA00023242"/>
    </source>
</evidence>
<reference evidence="13" key="1">
    <citation type="submission" date="2023-01" db="EMBL/GenBank/DDBJ databases">
        <title>Key to firefly adult light organ development and bioluminescence: homeobox transcription factors regulate luciferase expression and transportation to peroxisome.</title>
        <authorList>
            <person name="Fu X."/>
        </authorList>
    </citation>
    <scope>NUCLEOTIDE SEQUENCE [LARGE SCALE GENOMIC DNA]</scope>
</reference>
<dbReference type="Gene3D" id="3.30.160.60">
    <property type="entry name" value="Classic Zinc Finger"/>
    <property type="match status" value="5"/>
</dbReference>
<evidence type="ECO:0000256" key="3">
    <source>
        <dbReference type="ARBA" id="ARBA00022737"/>
    </source>
</evidence>
<evidence type="ECO:0000256" key="9">
    <source>
        <dbReference type="PROSITE-ProRule" id="PRU01263"/>
    </source>
</evidence>